<evidence type="ECO:0000313" key="2">
    <source>
        <dbReference type="EMBL" id="CAB4171015.1"/>
    </source>
</evidence>
<protein>
    <submittedName>
        <fullName evidence="3">Uncharacterized protein</fullName>
    </submittedName>
</protein>
<proteinExistence type="predicted"/>
<dbReference type="EMBL" id="LR796859">
    <property type="protein sequence ID" value="CAB4171015.1"/>
    <property type="molecule type" value="Genomic_DNA"/>
</dbReference>
<gene>
    <name evidence="3" type="ORF">UFOVP1307_34</name>
    <name evidence="1" type="ORF">UFOVP651_88</name>
    <name evidence="2" type="ORF">UFOVP902_167</name>
</gene>
<reference evidence="3" key="1">
    <citation type="submission" date="2020-05" db="EMBL/GenBank/DDBJ databases">
        <authorList>
            <person name="Chiriac C."/>
            <person name="Salcher M."/>
            <person name="Ghai R."/>
            <person name="Kavagutti S V."/>
        </authorList>
    </citation>
    <scope>NUCLEOTIDE SEQUENCE</scope>
</reference>
<name>A0A6J5RW62_9CAUD</name>
<dbReference type="EMBL" id="LR796625">
    <property type="protein sequence ID" value="CAB4155168.1"/>
    <property type="molecule type" value="Genomic_DNA"/>
</dbReference>
<evidence type="ECO:0000313" key="1">
    <source>
        <dbReference type="EMBL" id="CAB4155168.1"/>
    </source>
</evidence>
<sequence>MAKRKKKSNNYFTKITDIAISAYNKIDDRPVLRERIYRRFIYPAFLKLAENLINKVKPTYIDSSFVDLQTDLVTYLTERLNKFNASAGKAYSYYTRTSFNYLIAENDKAYRKLKADTMEINIDDRRNIITEIHNDEMRETLKYFMDAFIEHCYDNLNYMFSSSVDIHVADSILHIFESRENIEDFNKKALYIFIRERSGLETNNITRVIKSLKQLYTDKFREYEQTDFVNLPF</sequence>
<organism evidence="3">
    <name type="scientific">uncultured Caudovirales phage</name>
    <dbReference type="NCBI Taxonomy" id="2100421"/>
    <lineage>
        <taxon>Viruses</taxon>
        <taxon>Duplodnaviria</taxon>
        <taxon>Heunggongvirae</taxon>
        <taxon>Uroviricota</taxon>
        <taxon>Caudoviricetes</taxon>
        <taxon>Peduoviridae</taxon>
        <taxon>Maltschvirus</taxon>
        <taxon>Maltschvirus maltsch</taxon>
    </lineage>
</organism>
<dbReference type="EMBL" id="LR797270">
    <property type="protein sequence ID" value="CAB4197841.1"/>
    <property type="molecule type" value="Genomic_DNA"/>
</dbReference>
<evidence type="ECO:0000313" key="3">
    <source>
        <dbReference type="EMBL" id="CAB4197841.1"/>
    </source>
</evidence>
<accession>A0A6J5RW62</accession>